<evidence type="ECO:0000256" key="3">
    <source>
        <dbReference type="PIRSR" id="PIRSR617939-2"/>
    </source>
</evidence>
<dbReference type="Gene3D" id="3.10.490.10">
    <property type="entry name" value="Gamma-glutamyl cyclotransferase-like"/>
    <property type="match status" value="1"/>
</dbReference>
<dbReference type="GO" id="GO:0003839">
    <property type="term" value="F:gamma-glutamylcyclotransferase activity"/>
    <property type="evidence" value="ECO:0007669"/>
    <property type="project" value="InterPro"/>
</dbReference>
<dbReference type="PANTHER" id="PTHR12935">
    <property type="entry name" value="GAMMA-GLUTAMYLCYCLOTRANSFERASE"/>
    <property type="match status" value="1"/>
</dbReference>
<organism evidence="4 5">
    <name type="scientific">Parendozoicomonas haliclonae</name>
    <dbReference type="NCBI Taxonomy" id="1960125"/>
    <lineage>
        <taxon>Bacteria</taxon>
        <taxon>Pseudomonadati</taxon>
        <taxon>Pseudomonadota</taxon>
        <taxon>Gammaproteobacteria</taxon>
        <taxon>Oceanospirillales</taxon>
        <taxon>Endozoicomonadaceae</taxon>
        <taxon>Parendozoicomonas</taxon>
    </lineage>
</organism>
<dbReference type="Pfam" id="PF13772">
    <property type="entry name" value="AIG2_2"/>
    <property type="match status" value="1"/>
</dbReference>
<accession>A0A1X7AMY7</accession>
<dbReference type="EMBL" id="FWPT01000007">
    <property type="protein sequence ID" value="SMA49392.1"/>
    <property type="molecule type" value="Genomic_DNA"/>
</dbReference>
<dbReference type="AlphaFoldDB" id="A0A1X7AMY7"/>
<sequence>MSETPSSSTAYYFAYGSNLNHEVREVRRGLQPLWSTNGVLNHYQLTFNHKGLGFLEPAFASLDSHPDSQVHGMVYQLSEKDQERLHATEGSGYQVVPVTVETPDHGPLTCFTYITRDPVQGLSPSRRYLHKIIAGARENQLPESYIQWLMSVDSVHIPILSNLLDRYIATMIRSRLKGRRRSWLSSRLGVRLDD</sequence>
<feature type="binding site" evidence="3">
    <location>
        <begin position="12"/>
        <end position="17"/>
    </location>
    <ligand>
        <name>substrate</name>
    </ligand>
</feature>
<evidence type="ECO:0000256" key="2">
    <source>
        <dbReference type="PIRSR" id="PIRSR617939-1"/>
    </source>
</evidence>
<dbReference type="PANTHER" id="PTHR12935:SF0">
    <property type="entry name" value="GAMMA-GLUTAMYLCYCLOTRANSFERASE"/>
    <property type="match status" value="1"/>
</dbReference>
<dbReference type="Proteomes" id="UP000196573">
    <property type="component" value="Unassembled WGS sequence"/>
</dbReference>
<evidence type="ECO:0000313" key="4">
    <source>
        <dbReference type="EMBL" id="SMA49392.1"/>
    </source>
</evidence>
<reference evidence="4 5" key="1">
    <citation type="submission" date="2017-03" db="EMBL/GenBank/DDBJ databases">
        <authorList>
            <person name="Afonso C.L."/>
            <person name="Miller P.J."/>
            <person name="Scott M.A."/>
            <person name="Spackman E."/>
            <person name="Goraichik I."/>
            <person name="Dimitrov K.M."/>
            <person name="Suarez D.L."/>
            <person name="Swayne D.E."/>
        </authorList>
    </citation>
    <scope>NUCLEOTIDE SEQUENCE [LARGE SCALE GENOMIC DNA]</scope>
    <source>
        <strain evidence="4">SB41UT1</strain>
    </source>
</reference>
<keyword evidence="5" id="KW-1185">Reference proteome</keyword>
<feature type="active site" description="Proton acceptor" evidence="2">
    <location>
        <position position="89"/>
    </location>
</feature>
<keyword evidence="1" id="KW-0456">Lyase</keyword>
<dbReference type="SUPFAM" id="SSF110857">
    <property type="entry name" value="Gamma-glutamyl cyclotransferase-like"/>
    <property type="match status" value="1"/>
</dbReference>
<dbReference type="InterPro" id="IPR017939">
    <property type="entry name" value="G-Glutamylcylcotransferase"/>
</dbReference>
<name>A0A1X7AMY7_9GAMM</name>
<dbReference type="InterPro" id="IPR036568">
    <property type="entry name" value="GGCT-like_sf"/>
</dbReference>
<dbReference type="InterPro" id="IPR013024">
    <property type="entry name" value="GGCT-like"/>
</dbReference>
<proteinExistence type="predicted"/>
<gene>
    <name evidence="4" type="ORF">EHSB41UT_03229</name>
</gene>
<dbReference type="CDD" id="cd06661">
    <property type="entry name" value="GGCT_like"/>
    <property type="match status" value="1"/>
</dbReference>
<protein>
    <submittedName>
        <fullName evidence="4">AIG2-like family protein</fullName>
    </submittedName>
</protein>
<dbReference type="RefSeq" id="WP_087111703.1">
    <property type="nucleotide sequence ID" value="NZ_CBCSCN010000007.1"/>
</dbReference>
<evidence type="ECO:0000256" key="1">
    <source>
        <dbReference type="ARBA" id="ARBA00023239"/>
    </source>
</evidence>
<evidence type="ECO:0000313" key="5">
    <source>
        <dbReference type="Proteomes" id="UP000196573"/>
    </source>
</evidence>
<dbReference type="OrthoDB" id="5401862at2"/>
<feature type="binding site" evidence="3">
    <location>
        <position position="128"/>
    </location>
    <ligand>
        <name>substrate</name>
    </ligand>
</feature>